<evidence type="ECO:0000259" key="1">
    <source>
        <dbReference type="PROSITE" id="PS51747"/>
    </source>
</evidence>
<reference evidence="3" key="1">
    <citation type="submission" date="2023-07" db="EMBL/GenBank/DDBJ databases">
        <title>Whole genome shotgun sequence of Streptomyces nojiriensis NBRC 13794.</title>
        <authorList>
            <person name="Komaki H."/>
            <person name="Tamura T."/>
        </authorList>
    </citation>
    <scope>NUCLEOTIDE SEQUENCE [LARGE SCALE GENOMIC DNA]</scope>
    <source>
        <strain evidence="3">NBRC 13794</strain>
    </source>
</reference>
<dbReference type="PANTHER" id="PTHR11079:SF161">
    <property type="entry name" value="CMP_DCMP-TYPE DEAMINASE DOMAIN-CONTAINING PROTEIN"/>
    <property type="match status" value="1"/>
</dbReference>
<proteinExistence type="predicted"/>
<dbReference type="SUPFAM" id="SSF53927">
    <property type="entry name" value="Cytidine deaminase-like"/>
    <property type="match status" value="1"/>
</dbReference>
<protein>
    <submittedName>
        <fullName evidence="2">tRNA-specific adenosine deaminase</fullName>
    </submittedName>
</protein>
<accession>A0ABQ3SIQ6</accession>
<gene>
    <name evidence="2" type="ORF">Snoj_19380</name>
</gene>
<dbReference type="Proteomes" id="UP000613974">
    <property type="component" value="Unassembled WGS sequence"/>
</dbReference>
<comment type="caution">
    <text evidence="2">The sequence shown here is derived from an EMBL/GenBank/DDBJ whole genome shotgun (WGS) entry which is preliminary data.</text>
</comment>
<dbReference type="CDD" id="cd01285">
    <property type="entry name" value="nucleoside_deaminase"/>
    <property type="match status" value="1"/>
</dbReference>
<keyword evidence="3" id="KW-1185">Reference proteome</keyword>
<dbReference type="Pfam" id="PF00383">
    <property type="entry name" value="dCMP_cyt_deam_1"/>
    <property type="match status" value="1"/>
</dbReference>
<sequence>MSETSSVRPLAMARLDPGVTVTAELAIRTVPLLSPMGGTPGKSPTVSQGVTVTAHTQEVNIQDLERTWLDEAIRLATNSVANGGGPFGALVAKGGEIVAIGNNRVTSTLDPTAHAEVSAMRAACQELDTFSLEGCVLVTSCEPCPMCLSSALWARVDRIVFAADRDDAAVAGFDDRKFYDLFEKQPASKWPLAIERLDLPNRTAPFDAWVAKTDRIDY</sequence>
<feature type="domain" description="CMP/dCMP-type deaminase" evidence="1">
    <location>
        <begin position="63"/>
        <end position="192"/>
    </location>
</feature>
<organism evidence="2 3">
    <name type="scientific">Streptomyces nojiriensis</name>
    <dbReference type="NCBI Taxonomy" id="66374"/>
    <lineage>
        <taxon>Bacteria</taxon>
        <taxon>Bacillati</taxon>
        <taxon>Actinomycetota</taxon>
        <taxon>Actinomycetes</taxon>
        <taxon>Kitasatosporales</taxon>
        <taxon>Streptomycetaceae</taxon>
        <taxon>Streptomyces</taxon>
    </lineage>
</organism>
<evidence type="ECO:0000313" key="2">
    <source>
        <dbReference type="EMBL" id="GHI68020.1"/>
    </source>
</evidence>
<dbReference type="InterPro" id="IPR016193">
    <property type="entry name" value="Cytidine_deaminase-like"/>
</dbReference>
<dbReference type="Gene3D" id="3.40.140.10">
    <property type="entry name" value="Cytidine Deaminase, domain 2"/>
    <property type="match status" value="1"/>
</dbReference>
<dbReference type="InterPro" id="IPR002125">
    <property type="entry name" value="CMP_dCMP_dom"/>
</dbReference>
<name>A0ABQ3SIQ6_9ACTN</name>
<dbReference type="PANTHER" id="PTHR11079">
    <property type="entry name" value="CYTOSINE DEAMINASE FAMILY MEMBER"/>
    <property type="match status" value="1"/>
</dbReference>
<dbReference type="PROSITE" id="PS51747">
    <property type="entry name" value="CYT_DCMP_DEAMINASES_2"/>
    <property type="match status" value="1"/>
</dbReference>
<evidence type="ECO:0000313" key="3">
    <source>
        <dbReference type="Proteomes" id="UP000613974"/>
    </source>
</evidence>
<dbReference type="EMBL" id="BNEC01000003">
    <property type="protein sequence ID" value="GHI68020.1"/>
    <property type="molecule type" value="Genomic_DNA"/>
</dbReference>